<dbReference type="EMBL" id="CP007151">
    <property type="protein sequence ID" value="AHI30155.1"/>
    <property type="molecule type" value="Genomic_DNA"/>
</dbReference>
<sequence length="62" mass="6794">MVSLAYPWLMLLVLVPLLLQWRRPAGHAVDAPMLPVGHWLSDLPGVSVMAAPLLYGRNPCCS</sequence>
<reference evidence="1 2" key="1">
    <citation type="journal article" date="2014" name="Genome Announc.">
        <title>Draft Genome Sequences of Marinobacter similis A3d10T and Marinobacter salarius R9SW1T.</title>
        <authorList>
            <person name="Ivanova E.P."/>
            <person name="Ng H.J."/>
            <person name="Webb H.K."/>
            <person name="Feng G."/>
            <person name="Oshima K."/>
            <person name="Hattori M."/>
            <person name="Ohkuma M."/>
            <person name="Sergeev A.F."/>
            <person name="Mikhailov V.V."/>
            <person name="Crawford R.J."/>
            <person name="Sawabe T."/>
        </authorList>
    </citation>
    <scope>NUCLEOTIDE SEQUENCE [LARGE SCALE GENOMIC DNA]</scope>
    <source>
        <strain evidence="1 2">A3d10</strain>
    </source>
</reference>
<evidence type="ECO:0000313" key="1">
    <source>
        <dbReference type="EMBL" id="AHI30155.1"/>
    </source>
</evidence>
<dbReference type="Proteomes" id="UP000061489">
    <property type="component" value="Chromosome"/>
</dbReference>
<dbReference type="STRING" id="1420916.AU14_13355"/>
<name>W5YM90_9GAMM</name>
<proteinExistence type="predicted"/>
<gene>
    <name evidence="1" type="ORF">AU14_13355</name>
</gene>
<evidence type="ECO:0000313" key="2">
    <source>
        <dbReference type="Proteomes" id="UP000061489"/>
    </source>
</evidence>
<dbReference type="HOGENOM" id="CLU_2898966_0_0_6"/>
<accession>W5YM90</accession>
<keyword evidence="2" id="KW-1185">Reference proteome</keyword>
<dbReference type="KEGG" id="msx:AU14_13355"/>
<dbReference type="AlphaFoldDB" id="W5YM90"/>
<protein>
    <submittedName>
        <fullName evidence="1">Uncharacterized protein</fullName>
    </submittedName>
</protein>
<organism evidence="1 2">
    <name type="scientific">Marinobacter similis</name>
    <dbReference type="NCBI Taxonomy" id="1420916"/>
    <lineage>
        <taxon>Bacteria</taxon>
        <taxon>Pseudomonadati</taxon>
        <taxon>Pseudomonadota</taxon>
        <taxon>Gammaproteobacteria</taxon>
        <taxon>Pseudomonadales</taxon>
        <taxon>Marinobacteraceae</taxon>
        <taxon>Marinobacter</taxon>
    </lineage>
</organism>